<name>A0A1F7XLA1_9BACT</name>
<organism evidence="2 3">
    <name type="scientific">Candidatus Woesebacteria bacterium RBG_16_42_24</name>
    <dbReference type="NCBI Taxonomy" id="1802485"/>
    <lineage>
        <taxon>Bacteria</taxon>
        <taxon>Candidatus Woeseibacteriota</taxon>
    </lineage>
</organism>
<keyword evidence="1" id="KW-0812">Transmembrane</keyword>
<evidence type="ECO:0008006" key="4">
    <source>
        <dbReference type="Google" id="ProtNLM"/>
    </source>
</evidence>
<dbReference type="STRING" id="1802485.A2V97_03490"/>
<proteinExistence type="predicted"/>
<dbReference type="AlphaFoldDB" id="A0A1F7XLA1"/>
<evidence type="ECO:0000313" key="2">
    <source>
        <dbReference type="EMBL" id="OGM15807.1"/>
    </source>
</evidence>
<dbReference type="Proteomes" id="UP000177382">
    <property type="component" value="Unassembled WGS sequence"/>
</dbReference>
<keyword evidence="1" id="KW-1133">Transmembrane helix</keyword>
<dbReference type="EMBL" id="MGFX01000001">
    <property type="protein sequence ID" value="OGM15807.1"/>
    <property type="molecule type" value="Genomic_DNA"/>
</dbReference>
<comment type="caution">
    <text evidence="2">The sequence shown here is derived from an EMBL/GenBank/DDBJ whole genome shotgun (WGS) entry which is preliminary data.</text>
</comment>
<feature type="transmembrane region" description="Helical" evidence="1">
    <location>
        <begin position="27"/>
        <end position="45"/>
    </location>
</feature>
<evidence type="ECO:0000313" key="3">
    <source>
        <dbReference type="Proteomes" id="UP000177382"/>
    </source>
</evidence>
<keyword evidence="1" id="KW-0472">Membrane</keyword>
<sequence>MEQQHPIPQQISSYQFRLVGDMTLKQFLQVGGGMLIALIIYSTPIIGLIKWPLVIISALTGAALAFLPFQERPLEKWIFAFLRSIYSPTLFYWKRLPSETAFFQEQPTTLPTPSVVTPPPPPGYPELAIEITPPVAPAAPLPAGSPQGLTAKPPLMVPTIAPLGFPSSGPVSQAPKAPVELEPGLTIFPNLEEAEKTFLSKITGLFSLAPTLPTNEGPVSEEEKKGRLNVVPSKPIKIEPIHEEKEVPEEPALEPVYVSVAPTLTPTRKLAEEFAQFSEDAAPPFPPSLPNVIVGQVMDSNKKIVEGAILEIKDSAGRPVRALKSNKLGHFMIVTPLTNGRYTIEIEKNGFIFDTVSFDALGNVIPPIAIKAKEITNA</sequence>
<dbReference type="Gene3D" id="2.60.40.1120">
    <property type="entry name" value="Carboxypeptidase-like, regulatory domain"/>
    <property type="match status" value="1"/>
</dbReference>
<dbReference type="SUPFAM" id="SSF49464">
    <property type="entry name" value="Carboxypeptidase regulatory domain-like"/>
    <property type="match status" value="1"/>
</dbReference>
<accession>A0A1F7XLA1</accession>
<protein>
    <recommendedName>
        <fullName evidence="4">PrgI family protein</fullName>
    </recommendedName>
</protein>
<reference evidence="2 3" key="1">
    <citation type="journal article" date="2016" name="Nat. Commun.">
        <title>Thousands of microbial genomes shed light on interconnected biogeochemical processes in an aquifer system.</title>
        <authorList>
            <person name="Anantharaman K."/>
            <person name="Brown C.T."/>
            <person name="Hug L.A."/>
            <person name="Sharon I."/>
            <person name="Castelle C.J."/>
            <person name="Probst A.J."/>
            <person name="Thomas B.C."/>
            <person name="Singh A."/>
            <person name="Wilkins M.J."/>
            <person name="Karaoz U."/>
            <person name="Brodie E.L."/>
            <person name="Williams K.H."/>
            <person name="Hubbard S.S."/>
            <person name="Banfield J.F."/>
        </authorList>
    </citation>
    <scope>NUCLEOTIDE SEQUENCE [LARGE SCALE GENOMIC DNA]</scope>
</reference>
<dbReference type="InterPro" id="IPR008969">
    <property type="entry name" value="CarboxyPept-like_regulatory"/>
</dbReference>
<gene>
    <name evidence="2" type="ORF">A2V97_03490</name>
</gene>
<evidence type="ECO:0000256" key="1">
    <source>
        <dbReference type="SAM" id="Phobius"/>
    </source>
</evidence>